<comment type="caution">
    <text evidence="1">The sequence shown here is derived from an EMBL/GenBank/DDBJ whole genome shotgun (WGS) entry which is preliminary data.</text>
</comment>
<dbReference type="AlphaFoldDB" id="D6SM49"/>
<gene>
    <name evidence="1" type="ORF">Dthio_PD3190</name>
</gene>
<evidence type="ECO:0000313" key="2">
    <source>
        <dbReference type="Proteomes" id="UP000005496"/>
    </source>
</evidence>
<reference evidence="1" key="1">
    <citation type="submission" date="2010-05" db="EMBL/GenBank/DDBJ databases">
        <title>The draft genome of Desulfonatronospira thiodismutans ASO3-1.</title>
        <authorList>
            <consortium name="US DOE Joint Genome Institute (JGI-PGF)"/>
            <person name="Lucas S."/>
            <person name="Copeland A."/>
            <person name="Lapidus A."/>
            <person name="Cheng J.-F."/>
            <person name="Bruce D."/>
            <person name="Goodwin L."/>
            <person name="Pitluck S."/>
            <person name="Chertkov O."/>
            <person name="Brettin T."/>
            <person name="Detter J.C."/>
            <person name="Han C."/>
            <person name="Land M.L."/>
            <person name="Hauser L."/>
            <person name="Kyrpides N."/>
            <person name="Mikhailova N."/>
            <person name="Muyzer G."/>
            <person name="Woyke T."/>
        </authorList>
    </citation>
    <scope>NUCLEOTIDE SEQUENCE [LARGE SCALE GENOMIC DNA]</scope>
    <source>
        <strain evidence="1">ASO3-1</strain>
    </source>
</reference>
<sequence>MIKPGKHDIKLNILISGKELEELQRHTHCMAEAFGLDRRIENYKGKRPLGLYSWDFDCLLDVIEDVLKDPREYPDRSDPGYIALCNLFERLKEEYQKF</sequence>
<protein>
    <submittedName>
        <fullName evidence="1">Uncharacterized protein</fullName>
    </submittedName>
</protein>
<dbReference type="eggNOG" id="ENOG5033K5A">
    <property type="taxonomic scope" value="Bacteria"/>
</dbReference>
<organism evidence="1 2">
    <name type="scientific">Desulfonatronospira thiodismutans ASO3-1</name>
    <dbReference type="NCBI Taxonomy" id="555779"/>
    <lineage>
        <taxon>Bacteria</taxon>
        <taxon>Pseudomonadati</taxon>
        <taxon>Thermodesulfobacteriota</taxon>
        <taxon>Desulfovibrionia</taxon>
        <taxon>Desulfovibrionales</taxon>
        <taxon>Desulfonatronovibrionaceae</taxon>
        <taxon>Desulfonatronospira</taxon>
    </lineage>
</organism>
<dbReference type="Proteomes" id="UP000005496">
    <property type="component" value="Unassembled WGS sequence"/>
</dbReference>
<evidence type="ECO:0000313" key="1">
    <source>
        <dbReference type="EMBL" id="EFI35760.1"/>
    </source>
</evidence>
<name>D6SM49_9BACT</name>
<dbReference type="RefSeq" id="WP_008868889.1">
    <property type="nucleotide sequence ID" value="NZ_ACJN02000001.1"/>
</dbReference>
<proteinExistence type="predicted"/>
<keyword evidence="2" id="KW-1185">Reference proteome</keyword>
<accession>D6SM49</accession>
<dbReference type="EMBL" id="ACJN02000001">
    <property type="protein sequence ID" value="EFI35760.1"/>
    <property type="molecule type" value="Genomic_DNA"/>
</dbReference>